<name>A0ABN9RIG6_9DINO</name>
<comment type="caution">
    <text evidence="1">The sequence shown here is derived from an EMBL/GenBank/DDBJ whole genome shotgun (WGS) entry which is preliminary data.</text>
</comment>
<gene>
    <name evidence="1" type="ORF">PCOR1329_LOCUS20826</name>
</gene>
<reference evidence="1" key="1">
    <citation type="submission" date="2023-10" db="EMBL/GenBank/DDBJ databases">
        <authorList>
            <person name="Chen Y."/>
            <person name="Shah S."/>
            <person name="Dougan E. K."/>
            <person name="Thang M."/>
            <person name="Chan C."/>
        </authorList>
    </citation>
    <scope>NUCLEOTIDE SEQUENCE [LARGE SCALE GENOMIC DNA]</scope>
</reference>
<accession>A0ABN9RIG6</accession>
<evidence type="ECO:0000313" key="2">
    <source>
        <dbReference type="Proteomes" id="UP001189429"/>
    </source>
</evidence>
<dbReference type="EMBL" id="CAUYUJ010006780">
    <property type="protein sequence ID" value="CAK0818618.1"/>
    <property type="molecule type" value="Genomic_DNA"/>
</dbReference>
<protein>
    <submittedName>
        <fullName evidence="1">Uncharacterized protein</fullName>
    </submittedName>
</protein>
<dbReference type="Proteomes" id="UP001189429">
    <property type="component" value="Unassembled WGS sequence"/>
</dbReference>
<keyword evidence="2" id="KW-1185">Reference proteome</keyword>
<organism evidence="1 2">
    <name type="scientific">Prorocentrum cordatum</name>
    <dbReference type="NCBI Taxonomy" id="2364126"/>
    <lineage>
        <taxon>Eukaryota</taxon>
        <taxon>Sar</taxon>
        <taxon>Alveolata</taxon>
        <taxon>Dinophyceae</taxon>
        <taxon>Prorocentrales</taxon>
        <taxon>Prorocentraceae</taxon>
        <taxon>Prorocentrum</taxon>
    </lineage>
</organism>
<evidence type="ECO:0000313" key="1">
    <source>
        <dbReference type="EMBL" id="CAK0818618.1"/>
    </source>
</evidence>
<sequence>MPLVGLCVVELSDCAPTLEECAREPIEDMQVRGARLAAATPLFDMGRVMGACCERLLDLWQAGPREVRLHAHGPEISNCSAANQRLFGMNWQQRFLLSIESCVLESAEPRVPTFAARRGLPLDPLPPSPLLESDLAGLGG</sequence>
<proteinExistence type="predicted"/>